<name>A0A4Y2KW90_ARAVE</name>
<proteinExistence type="predicted"/>
<evidence type="ECO:0000256" key="1">
    <source>
        <dbReference type="SAM" id="MobiDB-lite"/>
    </source>
</evidence>
<dbReference type="EMBL" id="BGPR01005077">
    <property type="protein sequence ID" value="GBN06565.1"/>
    <property type="molecule type" value="Genomic_DNA"/>
</dbReference>
<dbReference type="AlphaFoldDB" id="A0A4Y2KW90"/>
<feature type="chain" id="PRO_5021234141" evidence="2">
    <location>
        <begin position="25"/>
        <end position="101"/>
    </location>
</feature>
<dbReference type="Proteomes" id="UP000499080">
    <property type="component" value="Unassembled WGS sequence"/>
</dbReference>
<reference evidence="3 4" key="1">
    <citation type="journal article" date="2019" name="Sci. Rep.">
        <title>Orb-weaving spider Araneus ventricosus genome elucidates the spidroin gene catalogue.</title>
        <authorList>
            <person name="Kono N."/>
            <person name="Nakamura H."/>
            <person name="Ohtoshi R."/>
            <person name="Moran D.A.P."/>
            <person name="Shinohara A."/>
            <person name="Yoshida Y."/>
            <person name="Fujiwara M."/>
            <person name="Mori M."/>
            <person name="Tomita M."/>
            <person name="Arakawa K."/>
        </authorList>
    </citation>
    <scope>NUCLEOTIDE SEQUENCE [LARGE SCALE GENOMIC DNA]</scope>
</reference>
<feature type="region of interest" description="Disordered" evidence="1">
    <location>
        <begin position="81"/>
        <end position="101"/>
    </location>
</feature>
<comment type="caution">
    <text evidence="3">The sequence shown here is derived from an EMBL/GenBank/DDBJ whole genome shotgun (WGS) entry which is preliminary data.</text>
</comment>
<accession>A0A4Y2KW90</accession>
<organism evidence="3 4">
    <name type="scientific">Araneus ventricosus</name>
    <name type="common">Orbweaver spider</name>
    <name type="synonym">Epeira ventricosa</name>
    <dbReference type="NCBI Taxonomy" id="182803"/>
    <lineage>
        <taxon>Eukaryota</taxon>
        <taxon>Metazoa</taxon>
        <taxon>Ecdysozoa</taxon>
        <taxon>Arthropoda</taxon>
        <taxon>Chelicerata</taxon>
        <taxon>Arachnida</taxon>
        <taxon>Araneae</taxon>
        <taxon>Araneomorphae</taxon>
        <taxon>Entelegynae</taxon>
        <taxon>Araneoidea</taxon>
        <taxon>Araneidae</taxon>
        <taxon>Araneus</taxon>
    </lineage>
</organism>
<evidence type="ECO:0000313" key="4">
    <source>
        <dbReference type="Proteomes" id="UP000499080"/>
    </source>
</evidence>
<evidence type="ECO:0000313" key="3">
    <source>
        <dbReference type="EMBL" id="GBN06565.1"/>
    </source>
</evidence>
<sequence>MLLRGTKGFFVLFVILLTTDSVDFYSICNALREPFSADFFIPTRRTRINYSLKWLAEDWEAISIPGPLSFEICDTSPDPFVEKNSENPRQAILNEEYSHHR</sequence>
<gene>
    <name evidence="3" type="ORF">AVEN_9293_1</name>
</gene>
<keyword evidence="2" id="KW-0732">Signal</keyword>
<protein>
    <submittedName>
        <fullName evidence="3">Uncharacterized protein</fullName>
    </submittedName>
</protein>
<keyword evidence="4" id="KW-1185">Reference proteome</keyword>
<feature type="signal peptide" evidence="2">
    <location>
        <begin position="1"/>
        <end position="24"/>
    </location>
</feature>
<evidence type="ECO:0000256" key="2">
    <source>
        <dbReference type="SAM" id="SignalP"/>
    </source>
</evidence>